<gene>
    <name evidence="1" type="ORF">A0O34_11280</name>
</gene>
<name>A0A172XVL1_9FLAO</name>
<dbReference type="STRING" id="1685010.A0O34_11280"/>
<dbReference type="KEGG" id="chh:A0O34_11280"/>
<dbReference type="Proteomes" id="UP000077824">
    <property type="component" value="Chromosome"/>
</dbReference>
<dbReference type="EMBL" id="CP015199">
    <property type="protein sequence ID" value="ANF51059.1"/>
    <property type="molecule type" value="Genomic_DNA"/>
</dbReference>
<proteinExistence type="predicted"/>
<keyword evidence="2" id="KW-1185">Reference proteome</keyword>
<protein>
    <submittedName>
        <fullName evidence="1">Uncharacterized protein</fullName>
    </submittedName>
</protein>
<reference evidence="1 2" key="1">
    <citation type="submission" date="2016-04" db="EMBL/GenBank/DDBJ databases">
        <title>Complete Genome Sequence of Chryseobacterium sp. IHBB 10212.</title>
        <authorList>
            <person name="Pal M."/>
            <person name="Swarnkar M.K."/>
            <person name="Kaushal K."/>
            <person name="Chhibber S."/>
            <person name="Singh A.K."/>
            <person name="Gulati A."/>
        </authorList>
    </citation>
    <scope>NUCLEOTIDE SEQUENCE [LARGE SCALE GENOMIC DNA]</scope>
    <source>
        <strain evidence="1 2">IHBB 10212</strain>
    </source>
</reference>
<evidence type="ECO:0000313" key="2">
    <source>
        <dbReference type="Proteomes" id="UP000077824"/>
    </source>
</evidence>
<accession>A0A172XVL1</accession>
<evidence type="ECO:0000313" key="1">
    <source>
        <dbReference type="EMBL" id="ANF51059.1"/>
    </source>
</evidence>
<sequence length="163" mass="18731">MKNVMIFFMFPVFLFCNFLQMKDLKEKGVVKNDNSLTEKDRIVYLFFKVEKNNSGAEKIVLEDQKIMEGRLKSKPSFDINSAKTGDFIISLNDANGKEIVKQIVGDPLNPELERFGEEGLSRNKVSLQNAEFSVRYSHSEEIKVVRVEKVTTDGKQLLFTQKL</sequence>
<dbReference type="AlphaFoldDB" id="A0A172XVL1"/>
<organism evidence="1 2">
    <name type="scientific">Chryseobacterium glaciei</name>
    <dbReference type="NCBI Taxonomy" id="1685010"/>
    <lineage>
        <taxon>Bacteria</taxon>
        <taxon>Pseudomonadati</taxon>
        <taxon>Bacteroidota</taxon>
        <taxon>Flavobacteriia</taxon>
        <taxon>Flavobacteriales</taxon>
        <taxon>Weeksellaceae</taxon>
        <taxon>Chryseobacterium group</taxon>
        <taxon>Chryseobacterium</taxon>
    </lineage>
</organism>